<feature type="domain" description="4Fe-4S ferredoxin-type" evidence="8">
    <location>
        <begin position="4"/>
        <end position="34"/>
    </location>
</feature>
<evidence type="ECO:0000256" key="5">
    <source>
        <dbReference type="ARBA" id="ARBA00022982"/>
    </source>
</evidence>
<dbReference type="Proteomes" id="UP001487305">
    <property type="component" value="Unassembled WGS sequence"/>
</dbReference>
<keyword evidence="4" id="KW-0677">Repeat</keyword>
<comment type="caution">
    <text evidence="9">The sequence shown here is derived from an EMBL/GenBank/DDBJ whole genome shotgun (WGS) entry which is preliminary data.</text>
</comment>
<evidence type="ECO:0000259" key="8">
    <source>
        <dbReference type="PROSITE" id="PS51379"/>
    </source>
</evidence>
<dbReference type="EMBL" id="JBBNOP010000006">
    <property type="protein sequence ID" value="MEQ3362994.1"/>
    <property type="molecule type" value="Genomic_DNA"/>
</dbReference>
<gene>
    <name evidence="9" type="ORF">AAA083_08395</name>
</gene>
<dbReference type="Pfam" id="PF12800">
    <property type="entry name" value="Fer4_4"/>
    <property type="match status" value="1"/>
</dbReference>
<evidence type="ECO:0000313" key="10">
    <source>
        <dbReference type="Proteomes" id="UP001487305"/>
    </source>
</evidence>
<dbReference type="SUPFAM" id="SSF54862">
    <property type="entry name" value="4Fe-4S ferredoxins"/>
    <property type="match status" value="1"/>
</dbReference>
<proteinExistence type="predicted"/>
<keyword evidence="5" id="KW-0249">Electron transport</keyword>
<accession>A0ABV1JD44</accession>
<dbReference type="InterPro" id="IPR017900">
    <property type="entry name" value="4Fe4S_Fe_S_CS"/>
</dbReference>
<dbReference type="Gene3D" id="3.30.70.20">
    <property type="match status" value="2"/>
</dbReference>
<sequence length="186" mass="20295">MAQMGFYFDQTACIGCKTCQIACRDKNALYNVGEIFRTVETTEVGEFPSVRYYSTSVSCNHCASPACVANCPTGAMYKDEETGVVLHDDEMCIGCETCVSSCPYGEPVYMEDEGIVRKCDSCYLLREKGESPACVAACPMRCLDFGDLEELKAKYGDDLVSDINGLPDSSETTPSLLINARDIAVK</sequence>
<dbReference type="InterPro" id="IPR050954">
    <property type="entry name" value="ET_IronSulfur_Cluster-Binding"/>
</dbReference>
<dbReference type="PROSITE" id="PS00198">
    <property type="entry name" value="4FE4S_FER_1"/>
    <property type="match status" value="1"/>
</dbReference>
<keyword evidence="2" id="KW-0004">4Fe-4S</keyword>
<dbReference type="PANTHER" id="PTHR43177">
    <property type="entry name" value="PROTEIN NRFC"/>
    <property type="match status" value="1"/>
</dbReference>
<evidence type="ECO:0000256" key="4">
    <source>
        <dbReference type="ARBA" id="ARBA00022737"/>
    </source>
</evidence>
<dbReference type="InterPro" id="IPR017896">
    <property type="entry name" value="4Fe4S_Fe-S-bd"/>
</dbReference>
<dbReference type="PROSITE" id="PS51379">
    <property type="entry name" value="4FE4S_FER_2"/>
    <property type="match status" value="3"/>
</dbReference>
<keyword evidence="10" id="KW-1185">Reference proteome</keyword>
<keyword evidence="6" id="KW-0408">Iron</keyword>
<evidence type="ECO:0000256" key="1">
    <source>
        <dbReference type="ARBA" id="ARBA00022448"/>
    </source>
</evidence>
<dbReference type="CDD" id="cd16371">
    <property type="entry name" value="DMSOR_beta_like"/>
    <property type="match status" value="1"/>
</dbReference>
<reference evidence="9 10" key="1">
    <citation type="submission" date="2024-04" db="EMBL/GenBank/DDBJ databases">
        <title>Human intestinal bacterial collection.</title>
        <authorList>
            <person name="Pauvert C."/>
            <person name="Hitch T.C.A."/>
            <person name="Clavel T."/>
        </authorList>
    </citation>
    <scope>NUCLEOTIDE SEQUENCE [LARGE SCALE GENOMIC DNA]</scope>
    <source>
        <strain evidence="9 10">CLA-KB-H42</strain>
    </source>
</reference>
<feature type="domain" description="4Fe-4S ferredoxin-type" evidence="8">
    <location>
        <begin position="48"/>
        <end position="81"/>
    </location>
</feature>
<feature type="domain" description="4Fe-4S ferredoxin-type" evidence="8">
    <location>
        <begin position="83"/>
        <end position="113"/>
    </location>
</feature>
<evidence type="ECO:0000256" key="7">
    <source>
        <dbReference type="ARBA" id="ARBA00023014"/>
    </source>
</evidence>
<evidence type="ECO:0000256" key="6">
    <source>
        <dbReference type="ARBA" id="ARBA00023004"/>
    </source>
</evidence>
<evidence type="ECO:0000256" key="3">
    <source>
        <dbReference type="ARBA" id="ARBA00022723"/>
    </source>
</evidence>
<keyword evidence="7" id="KW-0411">Iron-sulfur</keyword>
<organism evidence="9 10">
    <name type="scientific">Raoultibacter massiliensis</name>
    <dbReference type="NCBI Taxonomy" id="1852371"/>
    <lineage>
        <taxon>Bacteria</taxon>
        <taxon>Bacillati</taxon>
        <taxon>Actinomycetota</taxon>
        <taxon>Coriobacteriia</taxon>
        <taxon>Eggerthellales</taxon>
        <taxon>Eggerthellaceae</taxon>
        <taxon>Raoultibacter</taxon>
    </lineage>
</organism>
<dbReference type="RefSeq" id="WP_102375780.1">
    <property type="nucleotide sequence ID" value="NZ_JBBNOP010000006.1"/>
</dbReference>
<name>A0ABV1JD44_9ACTN</name>
<evidence type="ECO:0000256" key="2">
    <source>
        <dbReference type="ARBA" id="ARBA00022485"/>
    </source>
</evidence>
<evidence type="ECO:0000313" key="9">
    <source>
        <dbReference type="EMBL" id="MEQ3362994.1"/>
    </source>
</evidence>
<dbReference type="Pfam" id="PF13247">
    <property type="entry name" value="Fer4_11"/>
    <property type="match status" value="1"/>
</dbReference>
<keyword evidence="1" id="KW-0813">Transport</keyword>
<dbReference type="PANTHER" id="PTHR43177:SF5">
    <property type="entry name" value="ANAEROBIC DIMETHYL SULFOXIDE REDUCTASE CHAIN B-RELATED"/>
    <property type="match status" value="1"/>
</dbReference>
<protein>
    <submittedName>
        <fullName evidence="9">4Fe-4S dicluster domain-containing protein</fullName>
    </submittedName>
</protein>
<keyword evidence="3" id="KW-0479">Metal-binding</keyword>